<dbReference type="InterPro" id="IPR029041">
    <property type="entry name" value="FAD-linked_oxidoreductase-like"/>
</dbReference>
<reference evidence="3" key="1">
    <citation type="submission" date="2023-07" db="EMBL/GenBank/DDBJ databases">
        <title>Genomic Encyclopedia of Type Strains, Phase IV (KMG-IV): sequencing the most valuable type-strain genomes for metagenomic binning, comparative biology and taxonomic classification.</title>
        <authorList>
            <person name="Goeker M."/>
        </authorList>
    </citation>
    <scope>NUCLEOTIDE SEQUENCE</scope>
    <source>
        <strain evidence="3">DSM 26174</strain>
    </source>
</reference>
<dbReference type="InterPro" id="IPR015659">
    <property type="entry name" value="Proline_oxidase"/>
</dbReference>
<dbReference type="GO" id="GO:0010133">
    <property type="term" value="P:L-proline catabolic process to L-glutamate"/>
    <property type="evidence" value="ECO:0007669"/>
    <property type="project" value="TreeGrafter"/>
</dbReference>
<dbReference type="GO" id="GO:0004657">
    <property type="term" value="F:proline dehydrogenase activity"/>
    <property type="evidence" value="ECO:0007669"/>
    <property type="project" value="InterPro"/>
</dbReference>
<feature type="domain" description="Proline dehydrogenase" evidence="2">
    <location>
        <begin position="86"/>
        <end position="384"/>
    </location>
</feature>
<evidence type="ECO:0000259" key="2">
    <source>
        <dbReference type="Pfam" id="PF01619"/>
    </source>
</evidence>
<accession>A0AAE3XN45</accession>
<dbReference type="EC" id="1.5.-.-" evidence="3"/>
<evidence type="ECO:0000256" key="1">
    <source>
        <dbReference type="ARBA" id="ARBA00023002"/>
    </source>
</evidence>
<evidence type="ECO:0000313" key="4">
    <source>
        <dbReference type="Proteomes" id="UP001185092"/>
    </source>
</evidence>
<dbReference type="GO" id="GO:0071949">
    <property type="term" value="F:FAD binding"/>
    <property type="evidence" value="ECO:0007669"/>
    <property type="project" value="TreeGrafter"/>
</dbReference>
<dbReference type="Proteomes" id="UP001185092">
    <property type="component" value="Unassembled WGS sequence"/>
</dbReference>
<keyword evidence="4" id="KW-1185">Reference proteome</keyword>
<name>A0AAE3XN45_9BACT</name>
<sequence length="401" mass="45881">MSIDTVSVEKAKLSFDNTEVAFKAKSDNLLKQDYLLFASMNYNGLVKFGTSFINFAIKVRLPFVKSIVKATLFKHFCGGESIADSQNTIKELAKSNVGTILDYSVEGEAEESSFDATLEETLRTINLAKGNPDIPFCVFKPTGFGSGDLMEKIQLKQDLTEEERDAFQRIRSRFDRACRAAYENNVKVFIDAEDSWYQDPIDMLVYEMMEKYNKEKAIVYNTFQMYRKYMLDRMTKAHQDAKEKGYQFGAKLVRGAYMEKERARAAANGYEDPIQPTKDATDKQFDDGVRYCIDNNDTIAIACCSHNENSNRLLADLIVDRNLDPNDDRYFFAQLFGMSDNITFNLADTGFNIGKYVPYGPLEKTLPYLFRRAEENTSIAGQSSRELTLIQKELDRRKKSR</sequence>
<keyword evidence="1 3" id="KW-0560">Oxidoreductase</keyword>
<dbReference type="AlphaFoldDB" id="A0AAE3XN45"/>
<proteinExistence type="predicted"/>
<dbReference type="InterPro" id="IPR002872">
    <property type="entry name" value="Proline_DH_dom"/>
</dbReference>
<dbReference type="Pfam" id="PF01619">
    <property type="entry name" value="Pro_dh"/>
    <property type="match status" value="1"/>
</dbReference>
<organism evidence="3 4">
    <name type="scientific">Aureibacter tunicatorum</name>
    <dbReference type="NCBI Taxonomy" id="866807"/>
    <lineage>
        <taxon>Bacteria</taxon>
        <taxon>Pseudomonadati</taxon>
        <taxon>Bacteroidota</taxon>
        <taxon>Cytophagia</taxon>
        <taxon>Cytophagales</taxon>
        <taxon>Persicobacteraceae</taxon>
        <taxon>Aureibacter</taxon>
    </lineage>
</organism>
<evidence type="ECO:0000313" key="3">
    <source>
        <dbReference type="EMBL" id="MDR6239555.1"/>
    </source>
</evidence>
<dbReference type="PANTHER" id="PTHR13914">
    <property type="entry name" value="PROLINE OXIDASE"/>
    <property type="match status" value="1"/>
</dbReference>
<protein>
    <submittedName>
        <fullName evidence="3">Proline dehydrogenase</fullName>
        <ecNumber evidence="3">1.5.-.-</ecNumber>
    </submittedName>
</protein>
<dbReference type="SUPFAM" id="SSF51730">
    <property type="entry name" value="FAD-linked oxidoreductase"/>
    <property type="match status" value="1"/>
</dbReference>
<dbReference type="EMBL" id="JAVDQD010000003">
    <property type="protein sequence ID" value="MDR6239555.1"/>
    <property type="molecule type" value="Genomic_DNA"/>
</dbReference>
<dbReference type="PANTHER" id="PTHR13914:SF0">
    <property type="entry name" value="PROLINE DEHYDROGENASE 1, MITOCHONDRIAL"/>
    <property type="match status" value="1"/>
</dbReference>
<dbReference type="RefSeq" id="WP_309939249.1">
    <property type="nucleotide sequence ID" value="NZ_AP025305.1"/>
</dbReference>
<dbReference type="Gene3D" id="3.20.20.220">
    <property type="match status" value="1"/>
</dbReference>
<comment type="caution">
    <text evidence="3">The sequence shown here is derived from an EMBL/GenBank/DDBJ whole genome shotgun (WGS) entry which is preliminary data.</text>
</comment>
<gene>
    <name evidence="3" type="ORF">HNQ88_002603</name>
</gene>